<dbReference type="Proteomes" id="UP000053599">
    <property type="component" value="Unassembled WGS sequence"/>
</dbReference>
<gene>
    <name evidence="1" type="ORF">PV11_00602</name>
</gene>
<accession>A0A0D1YTJ9</accession>
<dbReference type="InterPro" id="IPR032710">
    <property type="entry name" value="NTF2-like_dom_sf"/>
</dbReference>
<dbReference type="OrthoDB" id="3468019at2759"/>
<name>A0A0D1YTJ9_9EURO</name>
<dbReference type="HOGENOM" id="CLU_107714_1_0_1"/>
<organism evidence="1 2">
    <name type="scientific">Exophiala sideris</name>
    <dbReference type="NCBI Taxonomy" id="1016849"/>
    <lineage>
        <taxon>Eukaryota</taxon>
        <taxon>Fungi</taxon>
        <taxon>Dikarya</taxon>
        <taxon>Ascomycota</taxon>
        <taxon>Pezizomycotina</taxon>
        <taxon>Eurotiomycetes</taxon>
        <taxon>Chaetothyriomycetidae</taxon>
        <taxon>Chaetothyriales</taxon>
        <taxon>Herpotrichiellaceae</taxon>
        <taxon>Exophiala</taxon>
    </lineage>
</organism>
<dbReference type="Gene3D" id="3.10.450.50">
    <property type="match status" value="1"/>
</dbReference>
<dbReference type="EMBL" id="KN846951">
    <property type="protein sequence ID" value="KIV84849.1"/>
    <property type="molecule type" value="Genomic_DNA"/>
</dbReference>
<reference evidence="1 2" key="1">
    <citation type="submission" date="2015-01" db="EMBL/GenBank/DDBJ databases">
        <title>The Genome Sequence of Exophiala sideris CBS121828.</title>
        <authorList>
            <consortium name="The Broad Institute Genomics Platform"/>
            <person name="Cuomo C."/>
            <person name="de Hoog S."/>
            <person name="Gorbushina A."/>
            <person name="Stielow B."/>
            <person name="Teixiera M."/>
            <person name="Abouelleil A."/>
            <person name="Chapman S.B."/>
            <person name="Priest M."/>
            <person name="Young S.K."/>
            <person name="Wortman J."/>
            <person name="Nusbaum C."/>
            <person name="Birren B."/>
        </authorList>
    </citation>
    <scope>NUCLEOTIDE SEQUENCE [LARGE SCALE GENOMIC DNA]</scope>
    <source>
        <strain evidence="1 2">CBS 121828</strain>
    </source>
</reference>
<proteinExistence type="predicted"/>
<evidence type="ECO:0000313" key="1">
    <source>
        <dbReference type="EMBL" id="KIV84849.1"/>
    </source>
</evidence>
<sequence length="146" mass="15750">MAHALSSATLPPTPISSEVKDLINRIFHLVDQKDDNVGTILAEQIFTPDAMFISANGTFHGKEEISASRANAWKVVTFRHHMVDKVFSGNADGTDLVLVGRLETRTKDSDATKSTEFAARGVVDKAAAGGPRFSSYQAWVGNTSTI</sequence>
<dbReference type="SUPFAM" id="SSF54427">
    <property type="entry name" value="NTF2-like"/>
    <property type="match status" value="1"/>
</dbReference>
<dbReference type="AlphaFoldDB" id="A0A0D1YTJ9"/>
<protein>
    <submittedName>
        <fullName evidence="1">Uncharacterized protein</fullName>
    </submittedName>
</protein>
<evidence type="ECO:0000313" key="2">
    <source>
        <dbReference type="Proteomes" id="UP000053599"/>
    </source>
</evidence>